<dbReference type="AlphaFoldDB" id="A0A8R7UJ00"/>
<reference evidence="2" key="3">
    <citation type="submission" date="2022-06" db="UniProtKB">
        <authorList>
            <consortium name="EnsemblPlants"/>
        </authorList>
    </citation>
    <scope>IDENTIFICATION</scope>
</reference>
<protein>
    <submittedName>
        <fullName evidence="2">Uncharacterized protein</fullName>
    </submittedName>
</protein>
<dbReference type="Gramene" id="TuG1812G0500002028.01.T01">
    <property type="protein sequence ID" value="TuG1812G0500002028.01.T01"/>
    <property type="gene ID" value="TuG1812G0500002028.01"/>
</dbReference>
<evidence type="ECO:0000256" key="1">
    <source>
        <dbReference type="SAM" id="MobiDB-lite"/>
    </source>
</evidence>
<dbReference type="EnsemblPlants" id="TuG1812G0500002028.01.T01">
    <property type="protein sequence ID" value="TuG1812G0500002028.01.T01"/>
    <property type="gene ID" value="TuG1812G0500002028.01"/>
</dbReference>
<feature type="compositionally biased region" description="Basic residues" evidence="1">
    <location>
        <begin position="132"/>
        <end position="144"/>
    </location>
</feature>
<evidence type="ECO:0000313" key="2">
    <source>
        <dbReference type="EnsemblPlants" id="TuG1812G0500002028.01.T01"/>
    </source>
</evidence>
<sequence length="232" mass="24340">MVVAMMQQEQHRISVLVAITAGRTSRRKRKTTMMMPPVMVFVRSTLPLVSLPRASIGSLPPLRSSLGPLTSPARCAARPSADTTTCRCTCGDTVRSTAAGLTPSAARSRRRCSGCRASAARRGAGATWTTRGRGRSRTSGRCRRTTSAGTVPSHSSAASAARRSPCAATGERTRRTAAAGGTAPAALTSSTSARSRITFGPSGRTTSSGRPPPKCDRREPRTINMHGQTACQ</sequence>
<evidence type="ECO:0000313" key="3">
    <source>
        <dbReference type="Proteomes" id="UP000015106"/>
    </source>
</evidence>
<reference evidence="3" key="1">
    <citation type="journal article" date="2013" name="Nature">
        <title>Draft genome of the wheat A-genome progenitor Triticum urartu.</title>
        <authorList>
            <person name="Ling H.Q."/>
            <person name="Zhao S."/>
            <person name="Liu D."/>
            <person name="Wang J."/>
            <person name="Sun H."/>
            <person name="Zhang C."/>
            <person name="Fan H."/>
            <person name="Li D."/>
            <person name="Dong L."/>
            <person name="Tao Y."/>
            <person name="Gao C."/>
            <person name="Wu H."/>
            <person name="Li Y."/>
            <person name="Cui Y."/>
            <person name="Guo X."/>
            <person name="Zheng S."/>
            <person name="Wang B."/>
            <person name="Yu K."/>
            <person name="Liang Q."/>
            <person name="Yang W."/>
            <person name="Lou X."/>
            <person name="Chen J."/>
            <person name="Feng M."/>
            <person name="Jian J."/>
            <person name="Zhang X."/>
            <person name="Luo G."/>
            <person name="Jiang Y."/>
            <person name="Liu J."/>
            <person name="Wang Z."/>
            <person name="Sha Y."/>
            <person name="Zhang B."/>
            <person name="Wu H."/>
            <person name="Tang D."/>
            <person name="Shen Q."/>
            <person name="Xue P."/>
            <person name="Zou S."/>
            <person name="Wang X."/>
            <person name="Liu X."/>
            <person name="Wang F."/>
            <person name="Yang Y."/>
            <person name="An X."/>
            <person name="Dong Z."/>
            <person name="Zhang K."/>
            <person name="Zhang X."/>
            <person name="Luo M.C."/>
            <person name="Dvorak J."/>
            <person name="Tong Y."/>
            <person name="Wang J."/>
            <person name="Yang H."/>
            <person name="Li Z."/>
            <person name="Wang D."/>
            <person name="Zhang A."/>
            <person name="Wang J."/>
        </authorList>
    </citation>
    <scope>NUCLEOTIDE SEQUENCE</scope>
    <source>
        <strain evidence="3">cv. G1812</strain>
    </source>
</reference>
<proteinExistence type="predicted"/>
<keyword evidence="3" id="KW-1185">Reference proteome</keyword>
<dbReference type="Proteomes" id="UP000015106">
    <property type="component" value="Chromosome 5"/>
</dbReference>
<feature type="compositionally biased region" description="Low complexity" evidence="1">
    <location>
        <begin position="116"/>
        <end position="131"/>
    </location>
</feature>
<reference evidence="2" key="2">
    <citation type="submission" date="2018-03" db="EMBL/GenBank/DDBJ databases">
        <title>The Triticum urartu genome reveals the dynamic nature of wheat genome evolution.</title>
        <authorList>
            <person name="Ling H."/>
            <person name="Ma B."/>
            <person name="Shi X."/>
            <person name="Liu H."/>
            <person name="Dong L."/>
            <person name="Sun H."/>
            <person name="Cao Y."/>
            <person name="Gao Q."/>
            <person name="Zheng S."/>
            <person name="Li Y."/>
            <person name="Yu Y."/>
            <person name="Du H."/>
            <person name="Qi M."/>
            <person name="Li Y."/>
            <person name="Yu H."/>
            <person name="Cui Y."/>
            <person name="Wang N."/>
            <person name="Chen C."/>
            <person name="Wu H."/>
            <person name="Zhao Y."/>
            <person name="Zhang J."/>
            <person name="Li Y."/>
            <person name="Zhou W."/>
            <person name="Zhang B."/>
            <person name="Hu W."/>
            <person name="Eijk M."/>
            <person name="Tang J."/>
            <person name="Witsenboer H."/>
            <person name="Zhao S."/>
            <person name="Li Z."/>
            <person name="Zhang A."/>
            <person name="Wang D."/>
            <person name="Liang C."/>
        </authorList>
    </citation>
    <scope>NUCLEOTIDE SEQUENCE [LARGE SCALE GENOMIC DNA]</scope>
    <source>
        <strain evidence="2">cv. G1812</strain>
    </source>
</reference>
<feature type="compositionally biased region" description="Low complexity" evidence="1">
    <location>
        <begin position="145"/>
        <end position="196"/>
    </location>
</feature>
<feature type="region of interest" description="Disordered" evidence="1">
    <location>
        <begin position="116"/>
        <end position="232"/>
    </location>
</feature>
<accession>A0A8R7UJ00</accession>
<name>A0A8R7UJ00_TRIUA</name>
<organism evidence="2 3">
    <name type="scientific">Triticum urartu</name>
    <name type="common">Red wild einkorn</name>
    <name type="synonym">Crithodium urartu</name>
    <dbReference type="NCBI Taxonomy" id="4572"/>
    <lineage>
        <taxon>Eukaryota</taxon>
        <taxon>Viridiplantae</taxon>
        <taxon>Streptophyta</taxon>
        <taxon>Embryophyta</taxon>
        <taxon>Tracheophyta</taxon>
        <taxon>Spermatophyta</taxon>
        <taxon>Magnoliopsida</taxon>
        <taxon>Liliopsida</taxon>
        <taxon>Poales</taxon>
        <taxon>Poaceae</taxon>
        <taxon>BOP clade</taxon>
        <taxon>Pooideae</taxon>
        <taxon>Triticodae</taxon>
        <taxon>Triticeae</taxon>
        <taxon>Triticinae</taxon>
        <taxon>Triticum</taxon>
    </lineage>
</organism>